<organism evidence="1 2">
    <name type="scientific">Extremus antarcticus</name>
    <dbReference type="NCBI Taxonomy" id="702011"/>
    <lineage>
        <taxon>Eukaryota</taxon>
        <taxon>Fungi</taxon>
        <taxon>Dikarya</taxon>
        <taxon>Ascomycota</taxon>
        <taxon>Pezizomycotina</taxon>
        <taxon>Dothideomycetes</taxon>
        <taxon>Dothideomycetidae</taxon>
        <taxon>Mycosphaerellales</taxon>
        <taxon>Extremaceae</taxon>
        <taxon>Extremus</taxon>
    </lineage>
</organism>
<evidence type="ECO:0000313" key="2">
    <source>
        <dbReference type="Proteomes" id="UP001271007"/>
    </source>
</evidence>
<reference evidence="1" key="1">
    <citation type="submission" date="2023-04" db="EMBL/GenBank/DDBJ databases">
        <title>Black Yeasts Isolated from many extreme environments.</title>
        <authorList>
            <person name="Coleine C."/>
            <person name="Stajich J.E."/>
            <person name="Selbmann L."/>
        </authorList>
    </citation>
    <scope>NUCLEOTIDE SEQUENCE</scope>
    <source>
        <strain evidence="1">CCFEE 5312</strain>
    </source>
</reference>
<proteinExistence type="predicted"/>
<sequence length="319" mass="36468">MVVNGQLLAEIRRHSQDMPIDIEDGYLPPAIVRCIDEGLLNRLDFMANECFAALQPLGPQDVLCACGKPLLPPSAAYVHNGTPMVDCPRDTPITNARNIHPHRLHKHCVLRLFEVKQKAYYNPRAFHFVPRSNYDPITNQCPHTCCEWFVMSMVEVESTYVRGWIQRVANGDLSNGPTDPFLIHQFAKGAFLAFEVVCFAAQRSGQWNHEFAKPETWHLLNIAANCGFFDGVEIWRQVAGCRLGFWQWILMNAYRLFYTIRPSLHHLTDHYEFEHYWDITFTMADVQGWRNMIAGLHPARQVRLGLLGLVLQVPVAGAN</sequence>
<evidence type="ECO:0000313" key="1">
    <source>
        <dbReference type="EMBL" id="KAK3050331.1"/>
    </source>
</evidence>
<dbReference type="AlphaFoldDB" id="A0AAJ0G695"/>
<dbReference type="Proteomes" id="UP001271007">
    <property type="component" value="Unassembled WGS sequence"/>
</dbReference>
<comment type="caution">
    <text evidence="1">The sequence shown here is derived from an EMBL/GenBank/DDBJ whole genome shotgun (WGS) entry which is preliminary data.</text>
</comment>
<gene>
    <name evidence="1" type="ORF">LTR09_008480</name>
</gene>
<accession>A0AAJ0G695</accession>
<name>A0AAJ0G695_9PEZI</name>
<keyword evidence="2" id="KW-1185">Reference proteome</keyword>
<dbReference type="EMBL" id="JAWDJX010000033">
    <property type="protein sequence ID" value="KAK3050331.1"/>
    <property type="molecule type" value="Genomic_DNA"/>
</dbReference>
<protein>
    <submittedName>
        <fullName evidence="1">Uncharacterized protein</fullName>
    </submittedName>
</protein>